<evidence type="ECO:0000313" key="3">
    <source>
        <dbReference type="Ensembl" id="ENSNGAP00000003044.1"/>
    </source>
</evidence>
<dbReference type="GO" id="GO:0045830">
    <property type="term" value="P:positive regulation of isotype switching"/>
    <property type="evidence" value="ECO:0007669"/>
    <property type="project" value="TreeGrafter"/>
</dbReference>
<dbReference type="GO" id="GO:2001034">
    <property type="term" value="P:positive regulation of double-strand break repair via nonhomologous end joining"/>
    <property type="evidence" value="ECO:0007669"/>
    <property type="project" value="TreeGrafter"/>
</dbReference>
<dbReference type="Ensembl" id="ENSNGAT00000004108.1">
    <property type="protein sequence ID" value="ENSNGAP00000003044.1"/>
    <property type="gene ID" value="ENSNGAG00000003233.1"/>
</dbReference>
<dbReference type="GO" id="GO:2000042">
    <property type="term" value="P:negative regulation of double-strand break repair via homologous recombination"/>
    <property type="evidence" value="ECO:0007669"/>
    <property type="project" value="TreeGrafter"/>
</dbReference>
<reference evidence="3" key="2">
    <citation type="submission" date="2025-09" db="UniProtKB">
        <authorList>
            <consortium name="Ensembl"/>
        </authorList>
    </citation>
    <scope>IDENTIFICATION</scope>
</reference>
<dbReference type="AlphaFoldDB" id="A0A8C6W2F9"/>
<evidence type="ECO:0000256" key="1">
    <source>
        <dbReference type="SAM" id="MobiDB-lite"/>
    </source>
</evidence>
<dbReference type="Pfam" id="PF15021">
    <property type="entry name" value="SHLD1_C"/>
    <property type="match status" value="1"/>
</dbReference>
<dbReference type="PANTHER" id="PTHR36863">
    <property type="entry name" value="SHIELDIN COMPLEX SUBUNIT 1"/>
    <property type="match status" value="1"/>
</dbReference>
<sequence>SSNPNTEQKGSWDSENFWLDPSVKGPLETKEEDNGIRKSLDKFYEAFGHPVLGSGDRLSVSVCQCLSQKITELRDQESQKYARLSFQMARVIFSRDGCSVLRRRSRNTCFYPLEQGGSSVENEKLTPGLSREIIHFLLQQPVMKDF</sequence>
<feature type="region of interest" description="Disordered" evidence="1">
    <location>
        <begin position="1"/>
        <end position="32"/>
    </location>
</feature>
<protein>
    <submittedName>
        <fullName evidence="3">Shieldin complex subunit 1</fullName>
    </submittedName>
</protein>
<dbReference type="GO" id="GO:0035861">
    <property type="term" value="C:site of double-strand break"/>
    <property type="evidence" value="ECO:0007669"/>
    <property type="project" value="TreeGrafter"/>
</dbReference>
<dbReference type="InterPro" id="IPR027821">
    <property type="entry name" value="SHLD1"/>
</dbReference>
<dbReference type="GeneTree" id="ENSGT00390000014969"/>
<name>A0A8C6W2F9_NANGA</name>
<dbReference type="PANTHER" id="PTHR36863:SF1">
    <property type="entry name" value="SHIELDIN COMPLEX SUBUNIT 1"/>
    <property type="match status" value="1"/>
</dbReference>
<feature type="domain" description="Shieldin complex subunit 1 C-terminal" evidence="2">
    <location>
        <begin position="27"/>
        <end position="144"/>
    </location>
</feature>
<dbReference type="InterPro" id="IPR053898">
    <property type="entry name" value="SHLD1_C"/>
</dbReference>
<accession>A0A8C6W2F9</accession>
<gene>
    <name evidence="3" type="primary">Shld1</name>
</gene>
<keyword evidence="4" id="KW-1185">Reference proteome</keyword>
<evidence type="ECO:0000259" key="2">
    <source>
        <dbReference type="Pfam" id="PF15021"/>
    </source>
</evidence>
<organism evidence="3 4">
    <name type="scientific">Nannospalax galili</name>
    <name type="common">Northern Israeli blind subterranean mole rat</name>
    <name type="synonym">Spalax galili</name>
    <dbReference type="NCBI Taxonomy" id="1026970"/>
    <lineage>
        <taxon>Eukaryota</taxon>
        <taxon>Metazoa</taxon>
        <taxon>Chordata</taxon>
        <taxon>Craniata</taxon>
        <taxon>Vertebrata</taxon>
        <taxon>Euteleostomi</taxon>
        <taxon>Mammalia</taxon>
        <taxon>Eutheria</taxon>
        <taxon>Euarchontoglires</taxon>
        <taxon>Glires</taxon>
        <taxon>Rodentia</taxon>
        <taxon>Myomorpha</taxon>
        <taxon>Muroidea</taxon>
        <taxon>Spalacidae</taxon>
        <taxon>Spalacinae</taxon>
        <taxon>Nannospalax</taxon>
    </lineage>
</organism>
<evidence type="ECO:0000313" key="4">
    <source>
        <dbReference type="Proteomes" id="UP000694381"/>
    </source>
</evidence>
<dbReference type="OMA" id="DSWSCED"/>
<feature type="compositionally biased region" description="Polar residues" evidence="1">
    <location>
        <begin position="1"/>
        <end position="14"/>
    </location>
</feature>
<proteinExistence type="predicted"/>
<dbReference type="Proteomes" id="UP000694381">
    <property type="component" value="Unassembled WGS sequence"/>
</dbReference>
<reference evidence="3" key="1">
    <citation type="submission" date="2025-08" db="UniProtKB">
        <authorList>
            <consortium name="Ensembl"/>
        </authorList>
    </citation>
    <scope>IDENTIFICATION</scope>
</reference>